<keyword evidence="6" id="KW-0067">ATP-binding</keyword>
<keyword evidence="9" id="KW-1185">Reference proteome</keyword>
<evidence type="ECO:0000256" key="6">
    <source>
        <dbReference type="ARBA" id="ARBA00022840"/>
    </source>
</evidence>
<reference evidence="8 9" key="1">
    <citation type="submission" date="2019-12" db="EMBL/GenBank/DDBJ databases">
        <authorList>
            <person name="Alioto T."/>
            <person name="Alioto T."/>
            <person name="Gomez Garrido J."/>
        </authorList>
    </citation>
    <scope>NUCLEOTIDE SEQUENCE [LARGE SCALE GENOMIC DNA]</scope>
</reference>
<protein>
    <submittedName>
        <fullName evidence="8">Protein GrpE</fullName>
    </submittedName>
</protein>
<evidence type="ECO:0000256" key="4">
    <source>
        <dbReference type="ARBA" id="ARBA00022741"/>
    </source>
</evidence>
<dbReference type="Pfam" id="PF18052">
    <property type="entry name" value="Rx_N"/>
    <property type="match status" value="1"/>
</dbReference>
<evidence type="ECO:0000256" key="3">
    <source>
        <dbReference type="ARBA" id="ARBA00022737"/>
    </source>
</evidence>
<dbReference type="GO" id="GO:0005524">
    <property type="term" value="F:ATP binding"/>
    <property type="evidence" value="ECO:0007669"/>
    <property type="project" value="UniProtKB-KW"/>
</dbReference>
<comment type="similarity">
    <text evidence="1">Belongs to the disease resistance NB-LRR family.</text>
</comment>
<keyword evidence="5" id="KW-0611">Plant defense</keyword>
<dbReference type="CDD" id="cd14798">
    <property type="entry name" value="RX-CC_like"/>
    <property type="match status" value="1"/>
</dbReference>
<evidence type="ECO:0000313" key="9">
    <source>
        <dbReference type="Proteomes" id="UP000594638"/>
    </source>
</evidence>
<dbReference type="AlphaFoldDB" id="A0A8S0PPA1"/>
<dbReference type="EMBL" id="CACTIH010000084">
    <property type="protein sequence ID" value="CAA2952750.1"/>
    <property type="molecule type" value="Genomic_DNA"/>
</dbReference>
<dbReference type="InterPro" id="IPR041118">
    <property type="entry name" value="Rx_N"/>
</dbReference>
<dbReference type="Gramene" id="OE9A102876T1">
    <property type="protein sequence ID" value="OE9A102876C1"/>
    <property type="gene ID" value="OE9A102876"/>
</dbReference>
<evidence type="ECO:0000313" key="8">
    <source>
        <dbReference type="EMBL" id="CAA2952750.1"/>
    </source>
</evidence>
<accession>A0A8S0PPA1</accession>
<keyword evidence="2" id="KW-0433">Leucine-rich repeat</keyword>
<sequence>MFDAAVGLKLQHLKRLLDYHPNIIIDVKEQLEHLYKDLSLFNAFAKEFMRNRTLEKEFVKQIRDLAYRSEDTVDKYISLAVMHKS</sequence>
<proteinExistence type="inferred from homology"/>
<gene>
    <name evidence="8" type="ORF">OLEA9_A102876</name>
</gene>
<evidence type="ECO:0000256" key="1">
    <source>
        <dbReference type="ARBA" id="ARBA00008894"/>
    </source>
</evidence>
<keyword evidence="4" id="KW-0547">Nucleotide-binding</keyword>
<name>A0A8S0PPA1_OLEEU</name>
<evidence type="ECO:0000256" key="2">
    <source>
        <dbReference type="ARBA" id="ARBA00022614"/>
    </source>
</evidence>
<dbReference type="Proteomes" id="UP000594638">
    <property type="component" value="Unassembled WGS sequence"/>
</dbReference>
<evidence type="ECO:0000256" key="5">
    <source>
        <dbReference type="ARBA" id="ARBA00022821"/>
    </source>
</evidence>
<dbReference type="OrthoDB" id="913422at2759"/>
<dbReference type="InterPro" id="IPR038005">
    <property type="entry name" value="RX-like_CC"/>
</dbReference>
<organism evidence="8 9">
    <name type="scientific">Olea europaea subsp. europaea</name>
    <dbReference type="NCBI Taxonomy" id="158383"/>
    <lineage>
        <taxon>Eukaryota</taxon>
        <taxon>Viridiplantae</taxon>
        <taxon>Streptophyta</taxon>
        <taxon>Embryophyta</taxon>
        <taxon>Tracheophyta</taxon>
        <taxon>Spermatophyta</taxon>
        <taxon>Magnoliopsida</taxon>
        <taxon>eudicotyledons</taxon>
        <taxon>Gunneridae</taxon>
        <taxon>Pentapetalae</taxon>
        <taxon>asterids</taxon>
        <taxon>lamiids</taxon>
        <taxon>Lamiales</taxon>
        <taxon>Oleaceae</taxon>
        <taxon>Oleeae</taxon>
        <taxon>Olea</taxon>
    </lineage>
</organism>
<feature type="domain" description="Disease resistance N-terminal" evidence="7">
    <location>
        <begin position="6"/>
        <end position="79"/>
    </location>
</feature>
<comment type="caution">
    <text evidence="8">The sequence shown here is derived from an EMBL/GenBank/DDBJ whole genome shotgun (WGS) entry which is preliminary data.</text>
</comment>
<keyword evidence="3" id="KW-0677">Repeat</keyword>
<evidence type="ECO:0000259" key="7">
    <source>
        <dbReference type="Pfam" id="PF18052"/>
    </source>
</evidence>
<dbReference type="Gene3D" id="1.20.5.4130">
    <property type="match status" value="1"/>
</dbReference>
<dbReference type="GO" id="GO:0006952">
    <property type="term" value="P:defense response"/>
    <property type="evidence" value="ECO:0007669"/>
    <property type="project" value="UniProtKB-KW"/>
</dbReference>